<evidence type="ECO:0000313" key="1">
    <source>
        <dbReference type="EMBL" id="KAH7310663.1"/>
    </source>
</evidence>
<protein>
    <submittedName>
        <fullName evidence="1">Uncharacterized protein</fullName>
    </submittedName>
</protein>
<accession>A0A8K0SIQ9</accession>
<name>A0A8K0SIQ9_9HYPO</name>
<organism evidence="1 2">
    <name type="scientific">Stachybotrys elegans</name>
    <dbReference type="NCBI Taxonomy" id="80388"/>
    <lineage>
        <taxon>Eukaryota</taxon>
        <taxon>Fungi</taxon>
        <taxon>Dikarya</taxon>
        <taxon>Ascomycota</taxon>
        <taxon>Pezizomycotina</taxon>
        <taxon>Sordariomycetes</taxon>
        <taxon>Hypocreomycetidae</taxon>
        <taxon>Hypocreales</taxon>
        <taxon>Stachybotryaceae</taxon>
        <taxon>Stachybotrys</taxon>
    </lineage>
</organism>
<evidence type="ECO:0000313" key="2">
    <source>
        <dbReference type="Proteomes" id="UP000813444"/>
    </source>
</evidence>
<keyword evidence="2" id="KW-1185">Reference proteome</keyword>
<sequence>MTADGFRSGAGPRRSAVFLSFFPSLLYCSIDGSYIRLGIVLTANRGKATWQGLKAVACLPNSAIGRYQSLFPNSLTGNLATFP</sequence>
<comment type="caution">
    <text evidence="1">The sequence shown here is derived from an EMBL/GenBank/DDBJ whole genome shotgun (WGS) entry which is preliminary data.</text>
</comment>
<gene>
    <name evidence="1" type="ORF">B0I35DRAFT_439499</name>
</gene>
<dbReference type="AlphaFoldDB" id="A0A8K0SIQ9"/>
<proteinExistence type="predicted"/>
<dbReference type="Proteomes" id="UP000813444">
    <property type="component" value="Unassembled WGS sequence"/>
</dbReference>
<reference evidence="1" key="1">
    <citation type="journal article" date="2021" name="Nat. Commun.">
        <title>Genetic determinants of endophytism in the Arabidopsis root mycobiome.</title>
        <authorList>
            <person name="Mesny F."/>
            <person name="Miyauchi S."/>
            <person name="Thiergart T."/>
            <person name="Pickel B."/>
            <person name="Atanasova L."/>
            <person name="Karlsson M."/>
            <person name="Huettel B."/>
            <person name="Barry K.W."/>
            <person name="Haridas S."/>
            <person name="Chen C."/>
            <person name="Bauer D."/>
            <person name="Andreopoulos W."/>
            <person name="Pangilinan J."/>
            <person name="LaButti K."/>
            <person name="Riley R."/>
            <person name="Lipzen A."/>
            <person name="Clum A."/>
            <person name="Drula E."/>
            <person name="Henrissat B."/>
            <person name="Kohler A."/>
            <person name="Grigoriev I.V."/>
            <person name="Martin F.M."/>
            <person name="Hacquard S."/>
        </authorList>
    </citation>
    <scope>NUCLEOTIDE SEQUENCE</scope>
    <source>
        <strain evidence="1">MPI-CAGE-CH-0235</strain>
    </source>
</reference>
<dbReference type="EMBL" id="JAGPNK010000012">
    <property type="protein sequence ID" value="KAH7310663.1"/>
    <property type="molecule type" value="Genomic_DNA"/>
</dbReference>